<reference evidence="1 2" key="1">
    <citation type="submission" date="2017-04" db="EMBL/GenBank/DDBJ databases">
        <title>Draft genome of the yeast Clavispora lusitaniae type strain CBS 6936.</title>
        <authorList>
            <person name="Durrens P."/>
            <person name="Klopp C."/>
            <person name="Biteau N."/>
            <person name="Fitton-Ouhabi V."/>
            <person name="Dementhon K."/>
            <person name="Accoceberry I."/>
            <person name="Sherman D.J."/>
            <person name="Noel T."/>
        </authorList>
    </citation>
    <scope>NUCLEOTIDE SEQUENCE [LARGE SCALE GENOMIC DNA]</scope>
    <source>
        <strain evidence="1 2">CBS 6936</strain>
    </source>
</reference>
<name>A0AA91SZF9_CLALS</name>
<dbReference type="KEGG" id="clus:A9F13_34g00066"/>
<sequence length="99" mass="11403">MVSMCANPISQFIYSPNKRKRTDEDISRYADSERFCLLVWLHKAIDRVASENPGGYNFQISSLIFRPDCSFLLHVFELSATLGNGKRVQDKEVTIKKEM</sequence>
<proteinExistence type="predicted"/>
<comment type="caution">
    <text evidence="1">The sequence shown here is derived from an EMBL/GenBank/DDBJ whole genome shotgun (WGS) entry which is preliminary data.</text>
</comment>
<evidence type="ECO:0000313" key="1">
    <source>
        <dbReference type="EMBL" id="OVF03509.1"/>
    </source>
</evidence>
<dbReference type="EMBL" id="LYUB02000033">
    <property type="protein sequence ID" value="OVF03509.1"/>
    <property type="molecule type" value="Genomic_DNA"/>
</dbReference>
<organism evidence="1 2">
    <name type="scientific">Clavispora lusitaniae</name>
    <name type="common">Candida lusitaniae</name>
    <dbReference type="NCBI Taxonomy" id="36911"/>
    <lineage>
        <taxon>Eukaryota</taxon>
        <taxon>Fungi</taxon>
        <taxon>Dikarya</taxon>
        <taxon>Ascomycota</taxon>
        <taxon>Saccharomycotina</taxon>
        <taxon>Pichiomycetes</taxon>
        <taxon>Metschnikowiaceae</taxon>
        <taxon>Clavispora</taxon>
    </lineage>
</organism>
<evidence type="ECO:0000313" key="2">
    <source>
        <dbReference type="Proteomes" id="UP000195602"/>
    </source>
</evidence>
<dbReference type="AlphaFoldDB" id="A0AA91SZF9"/>
<gene>
    <name evidence="1" type="ORF">A9F13_34g00066</name>
</gene>
<protein>
    <submittedName>
        <fullName evidence="1">Uncharacterized protein</fullName>
    </submittedName>
</protein>
<dbReference type="Proteomes" id="UP000195602">
    <property type="component" value="Unassembled WGS sequence"/>
</dbReference>
<accession>A0AA91SZF9</accession>